<dbReference type="KEGG" id="acij:JS278_00486"/>
<sequence length="279" mass="31269">MTPADTDREPFRVPRISFGTWQLDDDAAARCVAGALRDGYRMVDTAMRYHNEYGVGRGVRESGVPREEITVVTKLRAGDQGALQTTRAFHASLRNLGLDRIDLYLIHWPVPRLDKYIESYREMIDLRRQGLVKALGVSNFPLAHLDRLADAVGEYPVINQFEMHPGWPQAELVEGCRERGVIPQGWGPLGRGQLDAGRALLEDPVLRQVAEDHRTTPASVCLAWMAGRRVSCVAKSSHPDRWRANLAAVGMTLSDEEIARIDAVPQFRCGKNPLIDEEY</sequence>
<dbReference type="PANTHER" id="PTHR43827:SF3">
    <property type="entry name" value="NADP-DEPENDENT OXIDOREDUCTASE DOMAIN-CONTAINING PROTEIN"/>
    <property type="match status" value="1"/>
</dbReference>
<dbReference type="OrthoDB" id="9804790at2"/>
<dbReference type="PIRSF" id="PIRSF000097">
    <property type="entry name" value="AKR"/>
    <property type="match status" value="1"/>
</dbReference>
<evidence type="ECO:0000256" key="5">
    <source>
        <dbReference type="PIRSR" id="PIRSR000097-2"/>
    </source>
</evidence>
<keyword evidence="9" id="KW-1185">Reference proteome</keyword>
<dbReference type="PROSITE" id="PS00062">
    <property type="entry name" value="ALDOKETO_REDUCTASE_2"/>
    <property type="match status" value="1"/>
</dbReference>
<evidence type="ECO:0000256" key="6">
    <source>
        <dbReference type="PIRSR" id="PIRSR000097-3"/>
    </source>
</evidence>
<keyword evidence="3 8" id="KW-0560">Oxidoreductase</keyword>
<proteinExistence type="inferred from homology"/>
<accession>A0A344UQY1</accession>
<keyword evidence="2" id="KW-0521">NADP</keyword>
<dbReference type="EC" id="1.-.-.-" evidence="8"/>
<dbReference type="AlphaFoldDB" id="A0A344UQY1"/>
<evidence type="ECO:0000256" key="3">
    <source>
        <dbReference type="ARBA" id="ARBA00023002"/>
    </source>
</evidence>
<dbReference type="Gene3D" id="3.20.20.100">
    <property type="entry name" value="NADP-dependent oxidoreductase domain"/>
    <property type="match status" value="1"/>
</dbReference>
<evidence type="ECO:0000259" key="7">
    <source>
        <dbReference type="Pfam" id="PF00248"/>
    </source>
</evidence>
<dbReference type="PANTHER" id="PTHR43827">
    <property type="entry name" value="2,5-DIKETO-D-GLUCONIC ACID REDUCTASE"/>
    <property type="match status" value="1"/>
</dbReference>
<dbReference type="Pfam" id="PF00248">
    <property type="entry name" value="Aldo_ket_red"/>
    <property type="match status" value="1"/>
</dbReference>
<protein>
    <submittedName>
        <fullName evidence="8">Putative oxidoreductase</fullName>
        <ecNumber evidence="8">1.-.-.-</ecNumber>
    </submittedName>
</protein>
<dbReference type="InterPro" id="IPR018170">
    <property type="entry name" value="Aldo/ket_reductase_CS"/>
</dbReference>
<dbReference type="EMBL" id="CP025198">
    <property type="protein sequence ID" value="AXE37679.1"/>
    <property type="molecule type" value="Genomic_DNA"/>
</dbReference>
<evidence type="ECO:0000256" key="2">
    <source>
        <dbReference type="ARBA" id="ARBA00022857"/>
    </source>
</evidence>
<comment type="similarity">
    <text evidence="1">Belongs to the aldo/keto reductase family.</text>
</comment>
<feature type="domain" description="NADP-dependent oxidoreductase" evidence="7">
    <location>
        <begin position="15"/>
        <end position="264"/>
    </location>
</feature>
<evidence type="ECO:0000313" key="9">
    <source>
        <dbReference type="Proteomes" id="UP000251995"/>
    </source>
</evidence>
<name>A0A344UQY1_9ACTN</name>
<feature type="binding site" evidence="5">
    <location>
        <position position="107"/>
    </location>
    <ligand>
        <name>substrate</name>
    </ligand>
</feature>
<evidence type="ECO:0000256" key="4">
    <source>
        <dbReference type="PIRSR" id="PIRSR000097-1"/>
    </source>
</evidence>
<evidence type="ECO:0000313" key="8">
    <source>
        <dbReference type="EMBL" id="AXE37679.1"/>
    </source>
</evidence>
<dbReference type="PROSITE" id="PS00063">
    <property type="entry name" value="ALDOKETO_REDUCTASE_3"/>
    <property type="match status" value="1"/>
</dbReference>
<dbReference type="Proteomes" id="UP000251995">
    <property type="component" value="Chromosome"/>
</dbReference>
<feature type="active site" description="Proton donor" evidence="4">
    <location>
        <position position="49"/>
    </location>
</feature>
<evidence type="ECO:0000256" key="1">
    <source>
        <dbReference type="ARBA" id="ARBA00007905"/>
    </source>
</evidence>
<dbReference type="PRINTS" id="PR00069">
    <property type="entry name" value="ALDKETRDTASE"/>
</dbReference>
<dbReference type="InterPro" id="IPR023210">
    <property type="entry name" value="NADP_OxRdtase_dom"/>
</dbReference>
<dbReference type="InterPro" id="IPR020471">
    <property type="entry name" value="AKR"/>
</dbReference>
<reference evidence="8 9" key="1">
    <citation type="submission" date="2017-12" db="EMBL/GenBank/DDBJ databases">
        <title>The whole genome sequence of the Acidipropionibacterium virtanenii sp. nov. type strain JS278.</title>
        <authorList>
            <person name="Laine P."/>
            <person name="Deptula P."/>
            <person name="Varmanen P."/>
            <person name="Auvinen P."/>
        </authorList>
    </citation>
    <scope>NUCLEOTIDE SEQUENCE [LARGE SCALE GENOMIC DNA]</scope>
    <source>
        <strain evidence="8 9">JS278</strain>
    </source>
</reference>
<gene>
    <name evidence="8" type="ORF">JS278_00486</name>
</gene>
<dbReference type="RefSeq" id="WP_114043804.1">
    <property type="nucleotide sequence ID" value="NZ_CP025198.1"/>
</dbReference>
<feature type="site" description="Lowers pKa of active site Tyr" evidence="6">
    <location>
        <position position="74"/>
    </location>
</feature>
<dbReference type="SUPFAM" id="SSF51430">
    <property type="entry name" value="NAD(P)-linked oxidoreductase"/>
    <property type="match status" value="1"/>
</dbReference>
<dbReference type="GO" id="GO:0016616">
    <property type="term" value="F:oxidoreductase activity, acting on the CH-OH group of donors, NAD or NADP as acceptor"/>
    <property type="evidence" value="ECO:0007669"/>
    <property type="project" value="UniProtKB-ARBA"/>
</dbReference>
<organism evidence="8 9">
    <name type="scientific">Acidipropionibacterium virtanenii</name>
    <dbReference type="NCBI Taxonomy" id="2057246"/>
    <lineage>
        <taxon>Bacteria</taxon>
        <taxon>Bacillati</taxon>
        <taxon>Actinomycetota</taxon>
        <taxon>Actinomycetes</taxon>
        <taxon>Propionibacteriales</taxon>
        <taxon>Propionibacteriaceae</taxon>
        <taxon>Acidipropionibacterium</taxon>
    </lineage>
</organism>
<dbReference type="InterPro" id="IPR036812">
    <property type="entry name" value="NAD(P)_OxRdtase_dom_sf"/>
</dbReference>